<keyword evidence="1" id="KW-0812">Transmembrane</keyword>
<dbReference type="InterPro" id="IPR046737">
    <property type="entry name" value="DUF6629"/>
</dbReference>
<reference evidence="3" key="1">
    <citation type="submission" date="2016-11" db="EMBL/GenBank/DDBJ databases">
        <authorList>
            <person name="Varghese N."/>
            <person name="Submissions S."/>
        </authorList>
    </citation>
    <scope>NUCLEOTIDE SEQUENCE [LARGE SCALE GENOMIC DNA]</scope>
    <source>
        <strain evidence="3">CGMCC 1.2749</strain>
    </source>
</reference>
<keyword evidence="1" id="KW-0472">Membrane</keyword>
<keyword evidence="3" id="KW-1185">Reference proteome</keyword>
<dbReference type="RefSeq" id="WP_073206497.1">
    <property type="nucleotide sequence ID" value="NZ_FRCL01000003.1"/>
</dbReference>
<dbReference type="Pfam" id="PF20334">
    <property type="entry name" value="DUF6629"/>
    <property type="match status" value="1"/>
</dbReference>
<feature type="transmembrane region" description="Helical" evidence="1">
    <location>
        <begin position="142"/>
        <end position="161"/>
    </location>
</feature>
<evidence type="ECO:0000313" key="2">
    <source>
        <dbReference type="EMBL" id="SHM26359.1"/>
    </source>
</evidence>
<feature type="transmembrane region" description="Helical" evidence="1">
    <location>
        <begin position="6"/>
        <end position="23"/>
    </location>
</feature>
<evidence type="ECO:0000256" key="1">
    <source>
        <dbReference type="SAM" id="Phobius"/>
    </source>
</evidence>
<feature type="transmembrane region" description="Helical" evidence="1">
    <location>
        <begin position="102"/>
        <end position="122"/>
    </location>
</feature>
<feature type="transmembrane region" description="Helical" evidence="1">
    <location>
        <begin position="190"/>
        <end position="207"/>
    </location>
</feature>
<feature type="transmembrane region" description="Helical" evidence="1">
    <location>
        <begin position="32"/>
        <end position="54"/>
    </location>
</feature>
<proteinExistence type="predicted"/>
<name>A0A1M7HD74_9FLAO</name>
<dbReference type="OrthoDB" id="8441457at2"/>
<dbReference type="EMBL" id="FRCL01000003">
    <property type="protein sequence ID" value="SHM26359.1"/>
    <property type="molecule type" value="Genomic_DNA"/>
</dbReference>
<sequence>MCFSASASFGAGIILAAVSVISIKEVRKPSQIYFACIPIIFCVQQFVEGFLWLALTKPFFAPLQQITTYILLFLSQVVWPLWIPYAALKLEKEHENIIFQRALLAIGALIAFYLGYCLLNYSVEAQISGYTISFSQNYPMKYSIPAGLLYIIATVAPPLFLTIRKVWLLSITTIISYSITTIYYQDYIVSVWSLFSLFIGVSVLVIMDEIRYPTTKNSKYYYSSDRSKNSSISNQDFKALH</sequence>
<feature type="transmembrane region" description="Helical" evidence="1">
    <location>
        <begin position="66"/>
        <end position="90"/>
    </location>
</feature>
<protein>
    <submittedName>
        <fullName evidence="2">Uncharacterized protein</fullName>
    </submittedName>
</protein>
<accession>A0A1M7HD74</accession>
<evidence type="ECO:0000313" key="3">
    <source>
        <dbReference type="Proteomes" id="UP000184092"/>
    </source>
</evidence>
<organism evidence="2 3">
    <name type="scientific">Flavobacterium xinjiangense</name>
    <dbReference type="NCBI Taxonomy" id="178356"/>
    <lineage>
        <taxon>Bacteria</taxon>
        <taxon>Pseudomonadati</taxon>
        <taxon>Bacteroidota</taxon>
        <taxon>Flavobacteriia</taxon>
        <taxon>Flavobacteriales</taxon>
        <taxon>Flavobacteriaceae</taxon>
        <taxon>Flavobacterium</taxon>
    </lineage>
</organism>
<dbReference type="AlphaFoldDB" id="A0A1M7HD74"/>
<feature type="transmembrane region" description="Helical" evidence="1">
    <location>
        <begin position="166"/>
        <end position="184"/>
    </location>
</feature>
<dbReference type="Proteomes" id="UP000184092">
    <property type="component" value="Unassembled WGS sequence"/>
</dbReference>
<keyword evidence="1" id="KW-1133">Transmembrane helix</keyword>
<gene>
    <name evidence="2" type="ORF">SAMN05216269_103238</name>
</gene>